<dbReference type="Proteomes" id="UP000285146">
    <property type="component" value="Unassembled WGS sequence"/>
</dbReference>
<dbReference type="InterPro" id="IPR018744">
    <property type="entry name" value="DUF2293"/>
</dbReference>
<dbReference type="OrthoDB" id="5381833at2759"/>
<feature type="domain" description="DUF2293" evidence="2">
    <location>
        <begin position="96"/>
        <end position="177"/>
    </location>
</feature>
<feature type="compositionally biased region" description="Basic and acidic residues" evidence="1">
    <location>
        <begin position="453"/>
        <end position="464"/>
    </location>
</feature>
<feature type="region of interest" description="Disordered" evidence="1">
    <location>
        <begin position="205"/>
        <end position="229"/>
    </location>
</feature>
<gene>
    <name evidence="3" type="ORF">VPNG_00999</name>
</gene>
<name>A0A423XM63_9PEZI</name>
<feature type="region of interest" description="Disordered" evidence="1">
    <location>
        <begin position="371"/>
        <end position="406"/>
    </location>
</feature>
<dbReference type="EMBL" id="LKEB01000002">
    <property type="protein sequence ID" value="ROW17638.1"/>
    <property type="molecule type" value="Genomic_DNA"/>
</dbReference>
<comment type="caution">
    <text evidence="3">The sequence shown here is derived from an EMBL/GenBank/DDBJ whole genome shotgun (WGS) entry which is preliminary data.</text>
</comment>
<dbReference type="Pfam" id="PF10056">
    <property type="entry name" value="DUF2293"/>
    <property type="match status" value="1"/>
</dbReference>
<keyword evidence="4" id="KW-1185">Reference proteome</keyword>
<evidence type="ECO:0000313" key="3">
    <source>
        <dbReference type="EMBL" id="ROW17638.1"/>
    </source>
</evidence>
<reference evidence="3 4" key="1">
    <citation type="submission" date="2015-09" db="EMBL/GenBank/DDBJ databases">
        <title>Host preference determinants of Valsa canker pathogens revealed by comparative genomics.</title>
        <authorList>
            <person name="Yin Z."/>
            <person name="Huang L."/>
        </authorList>
    </citation>
    <scope>NUCLEOTIDE SEQUENCE [LARGE SCALE GENOMIC DNA]</scope>
    <source>
        <strain evidence="3 4">SXYLt</strain>
    </source>
</reference>
<sequence>MDELNVTRALLPLGYSFVPKGNVFVTANCRRRTQAASRMVYVVFKGKEIKEKIGIGVPTGVFLQVQLDEMKTRAERSFNVRKRDETIAQEFEEAVMKEYPSIPADAVPRILQKALEKGKGKVGRTRTLDISRKAILAVRAHIRHCYTGYDTLLKGGMSKDGARREVAARVQDIDGAWNRKGHRASGRDSSERWSPERIFPKIAVQQSRQDKTPAGAVQAATPKPRSTERLEVTEPLACQTYPSERYSLGRSPSDTTTVDSAMLELGETRRRKILNLDAQIHGHARKERMSGRPIPGNSAQTHNSNAHIRITRRRERSLMADKRLAGPPEEVRLQPVETSEAMGNMAEQLRSATQEPAADLQALTPQKTLTHHMRTGHTSEQSRSANWQNRGAGSCNPENADVQGEPQNKSTRVIIDLIGDSDDDDIASAGTRTAIRQKRNKTTSRARVVGGRHSSDAAARELGRELQGLGVGRTVQTRPLKRHASVEANRVLSKHSHSHKRI</sequence>
<dbReference type="InParanoid" id="A0A423XM63"/>
<evidence type="ECO:0000259" key="2">
    <source>
        <dbReference type="Pfam" id="PF10056"/>
    </source>
</evidence>
<dbReference type="PANTHER" id="PTHR38113">
    <property type="match status" value="1"/>
</dbReference>
<dbReference type="AlphaFoldDB" id="A0A423XM63"/>
<proteinExistence type="predicted"/>
<organism evidence="3 4">
    <name type="scientific">Cytospora leucostoma</name>
    <dbReference type="NCBI Taxonomy" id="1230097"/>
    <lineage>
        <taxon>Eukaryota</taxon>
        <taxon>Fungi</taxon>
        <taxon>Dikarya</taxon>
        <taxon>Ascomycota</taxon>
        <taxon>Pezizomycotina</taxon>
        <taxon>Sordariomycetes</taxon>
        <taxon>Sordariomycetidae</taxon>
        <taxon>Diaporthales</taxon>
        <taxon>Cytosporaceae</taxon>
        <taxon>Cytospora</taxon>
    </lineage>
</organism>
<feature type="compositionally biased region" description="Polar residues" evidence="1">
    <location>
        <begin position="376"/>
        <end position="391"/>
    </location>
</feature>
<dbReference type="PANTHER" id="PTHR38113:SF2">
    <property type="entry name" value="DUF2293 DOMAIN-CONTAINING PROTEIN"/>
    <property type="match status" value="1"/>
</dbReference>
<feature type="compositionally biased region" description="Basic residues" evidence="1">
    <location>
        <begin position="492"/>
        <end position="502"/>
    </location>
</feature>
<protein>
    <recommendedName>
        <fullName evidence="2">DUF2293 domain-containing protein</fullName>
    </recommendedName>
</protein>
<feature type="region of interest" description="Disordered" evidence="1">
    <location>
        <begin position="438"/>
        <end position="502"/>
    </location>
</feature>
<evidence type="ECO:0000313" key="4">
    <source>
        <dbReference type="Proteomes" id="UP000285146"/>
    </source>
</evidence>
<evidence type="ECO:0000256" key="1">
    <source>
        <dbReference type="SAM" id="MobiDB-lite"/>
    </source>
</evidence>
<accession>A0A423XM63</accession>
<feature type="region of interest" description="Disordered" evidence="1">
    <location>
        <begin position="283"/>
        <end position="305"/>
    </location>
</feature>